<feature type="transmembrane region" description="Helical" evidence="10">
    <location>
        <begin position="99"/>
        <end position="119"/>
    </location>
</feature>
<dbReference type="CDD" id="cd16917">
    <property type="entry name" value="HATPase_UhpB-NarQ-NarX-like"/>
    <property type="match status" value="1"/>
</dbReference>
<evidence type="ECO:0000256" key="9">
    <source>
        <dbReference type="SAM" id="MobiDB-lite"/>
    </source>
</evidence>
<dbReference type="GO" id="GO:0005524">
    <property type="term" value="F:ATP binding"/>
    <property type="evidence" value="ECO:0007669"/>
    <property type="project" value="UniProtKB-KW"/>
</dbReference>
<keyword evidence="5" id="KW-0547">Nucleotide-binding</keyword>
<comment type="catalytic activity">
    <reaction evidence="1">
        <text>ATP + protein L-histidine = ADP + protein N-phospho-L-histidine.</text>
        <dbReference type="EC" id="2.7.13.3"/>
    </reaction>
</comment>
<keyword evidence="8" id="KW-0902">Two-component regulatory system</keyword>
<dbReference type="Gene3D" id="1.20.5.1930">
    <property type="match status" value="1"/>
</dbReference>
<dbReference type="GO" id="GO:0000160">
    <property type="term" value="P:phosphorelay signal transduction system"/>
    <property type="evidence" value="ECO:0007669"/>
    <property type="project" value="UniProtKB-KW"/>
</dbReference>
<gene>
    <name evidence="13" type="ORF">B7C62_26775</name>
</gene>
<dbReference type="PANTHER" id="PTHR24421">
    <property type="entry name" value="NITRATE/NITRITE SENSOR PROTEIN NARX-RELATED"/>
    <property type="match status" value="1"/>
</dbReference>
<keyword evidence="10" id="KW-1133">Transmembrane helix</keyword>
<dbReference type="SUPFAM" id="SSF55874">
    <property type="entry name" value="ATPase domain of HSP90 chaperone/DNA topoisomerase II/histidine kinase"/>
    <property type="match status" value="1"/>
</dbReference>
<evidence type="ECO:0000313" key="13">
    <source>
        <dbReference type="EMBL" id="ARF75456.1"/>
    </source>
</evidence>
<evidence type="ECO:0000256" key="1">
    <source>
        <dbReference type="ARBA" id="ARBA00000085"/>
    </source>
</evidence>
<keyword evidence="10" id="KW-0812">Transmembrane</keyword>
<evidence type="ECO:0000259" key="11">
    <source>
        <dbReference type="Pfam" id="PF02518"/>
    </source>
</evidence>
<evidence type="ECO:0000256" key="6">
    <source>
        <dbReference type="ARBA" id="ARBA00022777"/>
    </source>
</evidence>
<evidence type="ECO:0000256" key="8">
    <source>
        <dbReference type="ARBA" id="ARBA00023012"/>
    </source>
</evidence>
<feature type="domain" description="Signal transduction histidine kinase subgroup 3 dimerisation and phosphoacceptor" evidence="12">
    <location>
        <begin position="171"/>
        <end position="234"/>
    </location>
</feature>
<dbReference type="RefSeq" id="WP_084749672.1">
    <property type="nucleotide sequence ID" value="NZ_CP020563.1"/>
</dbReference>
<dbReference type="PANTHER" id="PTHR24421:SF10">
    <property type="entry name" value="NITRATE_NITRITE SENSOR PROTEIN NARQ"/>
    <property type="match status" value="1"/>
</dbReference>
<dbReference type="GO" id="GO:0004673">
    <property type="term" value="F:protein histidine kinase activity"/>
    <property type="evidence" value="ECO:0007669"/>
    <property type="project" value="UniProtKB-EC"/>
</dbReference>
<evidence type="ECO:0000256" key="7">
    <source>
        <dbReference type="ARBA" id="ARBA00022840"/>
    </source>
</evidence>
<dbReference type="EMBL" id="CP020563">
    <property type="protein sequence ID" value="ARF75456.1"/>
    <property type="molecule type" value="Genomic_DNA"/>
</dbReference>
<proteinExistence type="predicted"/>
<feature type="transmembrane region" description="Helical" evidence="10">
    <location>
        <begin position="48"/>
        <end position="67"/>
    </location>
</feature>
<feature type="transmembrane region" description="Helical" evidence="10">
    <location>
        <begin position="73"/>
        <end position="92"/>
    </location>
</feature>
<keyword evidence="14" id="KW-1185">Reference proteome</keyword>
<dbReference type="Pfam" id="PF07730">
    <property type="entry name" value="HisKA_3"/>
    <property type="match status" value="1"/>
</dbReference>
<dbReference type="Pfam" id="PF02518">
    <property type="entry name" value="HATPase_c"/>
    <property type="match status" value="1"/>
</dbReference>
<organism evidence="13 14">
    <name type="scientific">Kitasatospora albolonga</name>
    <dbReference type="NCBI Taxonomy" id="68173"/>
    <lineage>
        <taxon>Bacteria</taxon>
        <taxon>Bacillati</taxon>
        <taxon>Actinomycetota</taxon>
        <taxon>Actinomycetes</taxon>
        <taxon>Kitasatosporales</taxon>
        <taxon>Streptomycetaceae</taxon>
        <taxon>Kitasatospora</taxon>
    </lineage>
</organism>
<name>A0ABC8BYW7_9ACTN</name>
<dbReference type="AlphaFoldDB" id="A0ABC8BYW7"/>
<evidence type="ECO:0000256" key="2">
    <source>
        <dbReference type="ARBA" id="ARBA00012438"/>
    </source>
</evidence>
<feature type="region of interest" description="Disordered" evidence="9">
    <location>
        <begin position="352"/>
        <end position="373"/>
    </location>
</feature>
<evidence type="ECO:0000256" key="5">
    <source>
        <dbReference type="ARBA" id="ARBA00022741"/>
    </source>
</evidence>
<dbReference type="EC" id="2.7.13.3" evidence="2"/>
<evidence type="ECO:0000256" key="4">
    <source>
        <dbReference type="ARBA" id="ARBA00022679"/>
    </source>
</evidence>
<keyword evidence="4" id="KW-0808">Transferase</keyword>
<dbReference type="InterPro" id="IPR036890">
    <property type="entry name" value="HATPase_C_sf"/>
</dbReference>
<evidence type="ECO:0000259" key="12">
    <source>
        <dbReference type="Pfam" id="PF07730"/>
    </source>
</evidence>
<feature type="transmembrane region" description="Helical" evidence="10">
    <location>
        <begin position="131"/>
        <end position="152"/>
    </location>
</feature>
<feature type="transmembrane region" description="Helical" evidence="10">
    <location>
        <begin position="24"/>
        <end position="41"/>
    </location>
</feature>
<dbReference type="InterPro" id="IPR011712">
    <property type="entry name" value="Sig_transdc_His_kin_sub3_dim/P"/>
</dbReference>
<dbReference type="Proteomes" id="UP000192251">
    <property type="component" value="Chromosome"/>
</dbReference>
<accession>A0ABC8BYW7</accession>
<reference evidence="13 14" key="1">
    <citation type="submission" date="2017-04" db="EMBL/GenBank/DDBJ databases">
        <title>The complete genome sequence of Streptomyces albolongus YIM 101047, the producer of novel bafilomycins and novel odoriferous sesquiterpenoids.</title>
        <authorList>
            <person name="Yin M."/>
            <person name="Jiang Y."/>
        </authorList>
    </citation>
    <scope>NUCLEOTIDE SEQUENCE [LARGE SCALE GENOMIC DNA]</scope>
    <source>
        <strain evidence="13 14">YIM 101047</strain>
    </source>
</reference>
<sequence>MLAVVVLVTAVAQGGDIHPLILTSTLVAVLAAVVHTVWLPATGMKRMVSTVPVVCLVSLGVTAVYRGPVDNATALWILLETFALLVIIVPSVRHPGPLVATVVSLAMTATVTVLPLRIALTIEPPAGTRETLGLCVIWGVAAAIAVGASCYLRSLDSHRRIAVAAERRAGRLAIARDLHDFAAHDVTGVMVLSQAAQTLARSSPERALALLPQIETAGVNALEAMDRTIRILRDLDGDEKLPRPAGAREPGAAPREETGRALTLEEVPTLIERFNRTGTIPTRLHMAPGTLDTVPNRVGSVGYRVVLEALTNVRRHAPSASGVTVTIARRSSGTAGDGGSGTEVLRVHVVDDGDGAEDDPAAAQAEREGGGTGIEALEQRVRELDGRLTAEPAHPVGWQVTADFPLAAGPGGG</sequence>
<evidence type="ECO:0000313" key="14">
    <source>
        <dbReference type="Proteomes" id="UP000192251"/>
    </source>
</evidence>
<dbReference type="InterPro" id="IPR050482">
    <property type="entry name" value="Sensor_HK_TwoCompSys"/>
</dbReference>
<keyword evidence="3" id="KW-0597">Phosphoprotein</keyword>
<dbReference type="Gene3D" id="3.30.565.10">
    <property type="entry name" value="Histidine kinase-like ATPase, C-terminal domain"/>
    <property type="match status" value="1"/>
</dbReference>
<evidence type="ECO:0000256" key="3">
    <source>
        <dbReference type="ARBA" id="ARBA00022553"/>
    </source>
</evidence>
<evidence type="ECO:0000256" key="10">
    <source>
        <dbReference type="SAM" id="Phobius"/>
    </source>
</evidence>
<dbReference type="KEGG" id="kab:B7C62_26775"/>
<protein>
    <recommendedName>
        <fullName evidence="2">histidine kinase</fullName>
        <ecNumber evidence="2">2.7.13.3</ecNumber>
    </recommendedName>
</protein>
<dbReference type="InterPro" id="IPR003594">
    <property type="entry name" value="HATPase_dom"/>
</dbReference>
<keyword evidence="6" id="KW-0418">Kinase</keyword>
<keyword evidence="7" id="KW-0067">ATP-binding</keyword>
<feature type="domain" description="Histidine kinase/HSP90-like ATPase" evidence="11">
    <location>
        <begin position="303"/>
        <end position="407"/>
    </location>
</feature>
<keyword evidence="10" id="KW-0472">Membrane</keyword>